<name>A0ABW3UPH6_9BACL</name>
<feature type="domain" description="DUF4214" evidence="3">
    <location>
        <begin position="38"/>
        <end position="88"/>
    </location>
</feature>
<sequence>MDVMGLRQSSEQFKRTLQQGNHYRIVRVIHALLRLEGEAFIWVLYSQLLHREPHGHELQYYMQLLAQGTQKLDLLTALIQNGEAERLFGFPNPPGHQDITLASIVNQFFLADGPQFIEALYYEFLYRSPDPGGMQVHLQHLAQGVPRMMFIMSFLTSSEFLTLMAAPLPPGETSVMPNTPVQPVPIAGSGLPAKQVGIFMGYTQTIGKLLDGEGIGRFSMRLIEGLLHHPDIIIHVAVRENNYLDLERAYRKLKALYPGRVFVHKFPSMEWLNHHIPVDVWVVPYIGMELALELHKPFILCVHDLVYMHFRNEYYREQPVFCQSLDNIVYRMADKARKVVFNSNFTRDHEGMQFLKLPFHKMHVIRLAAPSEEYASFGITPELEFRLKYKLYGPYITFPSVVRLHKNHDRLIEAFLRYKQSPDGKRSQLRLVLTDQQHDRPLEGAMAAALQRCTDAEARSSVNFIGRLPSHDIPSLYKYAFGTIVPTLFEGSCPFPILESLVMDTPVATSRLEVINEVVSDHYALITFNPYDVAEMETAIRQLVWNRNPLVLRQKQALQSMLNRKWTDVANEYYAVISAIQMGY</sequence>
<gene>
    <name evidence="4" type="ORF">ACFQ4B_19550</name>
</gene>
<dbReference type="Pfam" id="PF00534">
    <property type="entry name" value="Glycos_transf_1"/>
    <property type="match status" value="1"/>
</dbReference>
<evidence type="ECO:0000259" key="3">
    <source>
        <dbReference type="Pfam" id="PF13946"/>
    </source>
</evidence>
<feature type="domain" description="Glycosyl transferase family 1" evidence="2">
    <location>
        <begin position="394"/>
        <end position="547"/>
    </location>
</feature>
<protein>
    <submittedName>
        <fullName evidence="4">DUF4214 domain-containing protein</fullName>
    </submittedName>
</protein>
<organism evidence="4 5">
    <name type="scientific">Paenibacillus vulneris</name>
    <dbReference type="NCBI Taxonomy" id="1133364"/>
    <lineage>
        <taxon>Bacteria</taxon>
        <taxon>Bacillati</taxon>
        <taxon>Bacillota</taxon>
        <taxon>Bacilli</taxon>
        <taxon>Bacillales</taxon>
        <taxon>Paenibacillaceae</taxon>
        <taxon>Paenibacillus</taxon>
    </lineage>
</organism>
<accession>A0ABW3UPH6</accession>
<dbReference type="Gene3D" id="3.40.50.2000">
    <property type="entry name" value="Glycogen Phosphorylase B"/>
    <property type="match status" value="1"/>
</dbReference>
<keyword evidence="5" id="KW-1185">Reference proteome</keyword>
<evidence type="ECO:0000313" key="5">
    <source>
        <dbReference type="Proteomes" id="UP001597180"/>
    </source>
</evidence>
<dbReference type="InterPro" id="IPR001296">
    <property type="entry name" value="Glyco_trans_1"/>
</dbReference>
<evidence type="ECO:0000256" key="1">
    <source>
        <dbReference type="ARBA" id="ARBA00022679"/>
    </source>
</evidence>
<dbReference type="PANTHER" id="PTHR46401:SF2">
    <property type="entry name" value="GLYCOSYLTRANSFERASE WBBK-RELATED"/>
    <property type="match status" value="1"/>
</dbReference>
<reference evidence="5" key="1">
    <citation type="journal article" date="2019" name="Int. J. Syst. Evol. Microbiol.">
        <title>The Global Catalogue of Microorganisms (GCM) 10K type strain sequencing project: providing services to taxonomists for standard genome sequencing and annotation.</title>
        <authorList>
            <consortium name="The Broad Institute Genomics Platform"/>
            <consortium name="The Broad Institute Genome Sequencing Center for Infectious Disease"/>
            <person name="Wu L."/>
            <person name="Ma J."/>
        </authorList>
    </citation>
    <scope>NUCLEOTIDE SEQUENCE [LARGE SCALE GENOMIC DNA]</scope>
    <source>
        <strain evidence="5">CCUG 53270</strain>
    </source>
</reference>
<dbReference type="PANTHER" id="PTHR46401">
    <property type="entry name" value="GLYCOSYLTRANSFERASE WBBK-RELATED"/>
    <property type="match status" value="1"/>
</dbReference>
<dbReference type="Pfam" id="PF13946">
    <property type="entry name" value="DUF4214"/>
    <property type="match status" value="2"/>
</dbReference>
<dbReference type="Proteomes" id="UP001597180">
    <property type="component" value="Unassembled WGS sequence"/>
</dbReference>
<keyword evidence="1" id="KW-0808">Transferase</keyword>
<dbReference type="EMBL" id="JBHTLU010000024">
    <property type="protein sequence ID" value="MFD1222322.1"/>
    <property type="molecule type" value="Genomic_DNA"/>
</dbReference>
<dbReference type="SUPFAM" id="SSF53756">
    <property type="entry name" value="UDP-Glycosyltransferase/glycogen phosphorylase"/>
    <property type="match status" value="1"/>
</dbReference>
<comment type="caution">
    <text evidence="4">The sequence shown here is derived from an EMBL/GenBank/DDBJ whole genome shotgun (WGS) entry which is preliminary data.</text>
</comment>
<evidence type="ECO:0000259" key="2">
    <source>
        <dbReference type="Pfam" id="PF00534"/>
    </source>
</evidence>
<feature type="domain" description="DUF4214" evidence="3">
    <location>
        <begin position="115"/>
        <end position="163"/>
    </location>
</feature>
<evidence type="ECO:0000313" key="4">
    <source>
        <dbReference type="EMBL" id="MFD1222322.1"/>
    </source>
</evidence>
<dbReference type="RefSeq" id="WP_345587414.1">
    <property type="nucleotide sequence ID" value="NZ_BAABJG010000008.1"/>
</dbReference>
<dbReference type="InterPro" id="IPR025282">
    <property type="entry name" value="DUF4214"/>
</dbReference>
<proteinExistence type="predicted"/>